<organism evidence="2 3">
    <name type="scientific">Favolaschia claudopus</name>
    <dbReference type="NCBI Taxonomy" id="2862362"/>
    <lineage>
        <taxon>Eukaryota</taxon>
        <taxon>Fungi</taxon>
        <taxon>Dikarya</taxon>
        <taxon>Basidiomycota</taxon>
        <taxon>Agaricomycotina</taxon>
        <taxon>Agaricomycetes</taxon>
        <taxon>Agaricomycetidae</taxon>
        <taxon>Agaricales</taxon>
        <taxon>Marasmiineae</taxon>
        <taxon>Mycenaceae</taxon>
        <taxon>Favolaschia</taxon>
    </lineage>
</organism>
<reference evidence="2 3" key="1">
    <citation type="journal article" date="2024" name="J Genomics">
        <title>Draft genome sequencing and assembly of Favolaschia claudopus CIRM-BRFM 2984 isolated from oak limbs.</title>
        <authorList>
            <person name="Navarro D."/>
            <person name="Drula E."/>
            <person name="Chaduli D."/>
            <person name="Cazenave R."/>
            <person name="Ahrendt S."/>
            <person name="Wang J."/>
            <person name="Lipzen A."/>
            <person name="Daum C."/>
            <person name="Barry K."/>
            <person name="Grigoriev I.V."/>
            <person name="Favel A."/>
            <person name="Rosso M.N."/>
            <person name="Martin F."/>
        </authorList>
    </citation>
    <scope>NUCLEOTIDE SEQUENCE [LARGE SCALE GENOMIC DNA]</scope>
    <source>
        <strain evidence="2 3">CIRM-BRFM 2984</strain>
    </source>
</reference>
<proteinExistence type="predicted"/>
<keyword evidence="3" id="KW-1185">Reference proteome</keyword>
<sequence length="1032" mass="115623">MFGAANPCLDVEGIGGIGLPLSSPVGASLVADDGALLVVPAAKIRFLNREWTAWLEKEAAGVCAGLAGRKVQPSYRLRDLVIEGPGSRFEFPVLPVDVAGRLIVHLPTVFTGGRLQCRLGVQSKSINISSGSQLHTSILAAYSGVHIASEEIGSGYRLSLIYDIVQPNVRRQSIPPFPNFAAAALILERAMKKWNDGKSDYERNVMPFFLRQSYYDTKNFSPRSLTGSDDILMAHLIQLSQRLDFQVYFVQISFFQQPYGEYGSEDEFRYSRAPDEVDPKRIKNLHIESELPRELTASATDAQGVDVDILEFEFEDGGWDGGYLNGELTDVKPVQSEYETFGEDMDTLQIRVDETYERTAVLLMSNTHYPDAPVYEVIYEPEYAVLELERSVSSTPTTREEILVHSLKALKKKYEEVPRVLCKCACQWSDLKLLLETIETYQIASNLGLIGMDGCAVALKKFGWDSLRDFFKQVAYDDSSNIRRQELVSMLTDLAKDSGNLELEEWSKEQPERMLRSLNRSCIDEVDWLLDLGTSHGVDFLRDTVYPQLEGQELESDFWVHFVQQLRKHPMMNSLSAAFVRSCVVQAVNNITPFAATHDVAHQTYPYHTQEPEINSITDVFRLCRTTGNVDLCPQILDKMKQDAQEAKFLVECPPWKFHLELTRSLDDSLSLPEDPSTGDGYDFQPFFKEAIFNILRGEEKFSPCPFSADNLSMLVVAINRGGGYAVFEEADAKTLLSGRDTESLKTLTRYFVREWKLQCETRPGLVKALVSQAIDVFDTTALHQPSRMQAKPLTIDDVIGLLNFCFEVEEQSEIQHLLLHVVAPPSGASILQHVEKILVPLLSALRDYLVTRGLTLEAPPFAKCAANIVKAFSVTAMRQTPQDLIGDTRVGCASNSCSECRMLRNFFQRDGDDQTLEITRTGKIREHVANQVFALPKSWGTTCRTIKTHTTPYTIEIVKGENMTASGVWKENSERGKALLALLGDEPAQKRILGPNYSEVTAQICERNTKRSGDDEGQLGSPAKRARVARD</sequence>
<protein>
    <submittedName>
        <fullName evidence="2">2og-fe oxygenase</fullName>
    </submittedName>
</protein>
<feature type="region of interest" description="Disordered" evidence="1">
    <location>
        <begin position="1008"/>
        <end position="1032"/>
    </location>
</feature>
<evidence type="ECO:0000256" key="1">
    <source>
        <dbReference type="SAM" id="MobiDB-lite"/>
    </source>
</evidence>
<dbReference type="AlphaFoldDB" id="A0AAV9Z7I7"/>
<name>A0AAV9Z7I7_9AGAR</name>
<dbReference type="EMBL" id="JAWWNJ010000185">
    <property type="protein sequence ID" value="KAK6974349.1"/>
    <property type="molecule type" value="Genomic_DNA"/>
</dbReference>
<accession>A0AAV9Z7I7</accession>
<gene>
    <name evidence="2" type="ORF">R3P38DRAFT_3133420</name>
</gene>
<evidence type="ECO:0000313" key="3">
    <source>
        <dbReference type="Proteomes" id="UP001362999"/>
    </source>
</evidence>
<evidence type="ECO:0000313" key="2">
    <source>
        <dbReference type="EMBL" id="KAK6974349.1"/>
    </source>
</evidence>
<comment type="caution">
    <text evidence="2">The sequence shown here is derived from an EMBL/GenBank/DDBJ whole genome shotgun (WGS) entry which is preliminary data.</text>
</comment>
<dbReference type="Proteomes" id="UP001362999">
    <property type="component" value="Unassembled WGS sequence"/>
</dbReference>